<protein>
    <submittedName>
        <fullName evidence="1">Uncharacterized protein</fullName>
    </submittedName>
</protein>
<proteinExistence type="predicted"/>
<organism evidence="1 2">
    <name type="scientific">Miscanthus lutarioriparius</name>
    <dbReference type="NCBI Taxonomy" id="422564"/>
    <lineage>
        <taxon>Eukaryota</taxon>
        <taxon>Viridiplantae</taxon>
        <taxon>Streptophyta</taxon>
        <taxon>Embryophyta</taxon>
        <taxon>Tracheophyta</taxon>
        <taxon>Spermatophyta</taxon>
        <taxon>Magnoliopsida</taxon>
        <taxon>Liliopsida</taxon>
        <taxon>Poales</taxon>
        <taxon>Poaceae</taxon>
        <taxon>PACMAD clade</taxon>
        <taxon>Panicoideae</taxon>
        <taxon>Andropogonodae</taxon>
        <taxon>Andropogoneae</taxon>
        <taxon>Saccharinae</taxon>
        <taxon>Miscanthus</taxon>
    </lineage>
</organism>
<evidence type="ECO:0000313" key="1">
    <source>
        <dbReference type="EMBL" id="CAD6211064.1"/>
    </source>
</evidence>
<dbReference type="Proteomes" id="UP000604825">
    <property type="component" value="Unassembled WGS sequence"/>
</dbReference>
<evidence type="ECO:0000313" key="2">
    <source>
        <dbReference type="Proteomes" id="UP000604825"/>
    </source>
</evidence>
<dbReference type="EMBL" id="CAJGYO010000002">
    <property type="protein sequence ID" value="CAD6211064.1"/>
    <property type="molecule type" value="Genomic_DNA"/>
</dbReference>
<dbReference type="AlphaFoldDB" id="A0A811MUP4"/>
<keyword evidence="2" id="KW-1185">Reference proteome</keyword>
<accession>A0A811MUP4</accession>
<reference evidence="1" key="1">
    <citation type="submission" date="2020-10" db="EMBL/GenBank/DDBJ databases">
        <authorList>
            <person name="Han B."/>
            <person name="Lu T."/>
            <person name="Zhao Q."/>
            <person name="Huang X."/>
            <person name="Zhao Y."/>
        </authorList>
    </citation>
    <scope>NUCLEOTIDE SEQUENCE</scope>
</reference>
<gene>
    <name evidence="1" type="ORF">NCGR_LOCUS7076</name>
</gene>
<comment type="caution">
    <text evidence="1">The sequence shown here is derived from an EMBL/GenBank/DDBJ whole genome shotgun (WGS) entry which is preliminary data.</text>
</comment>
<sequence>MGFEPDIQTFKEIISGFCCIGKMHSAIGSLLLRSMVHETMTMYPHRNFNVPFFSLVYANIMSSPHTDVPLTFWWFELSTYGRVHRADDFAVAISFKFQTTIFFRFPQQHSSKLVIILRLCWSFSAPGALKGAHYLATGKLDVHTTSNMTYKVWRREPEVFLSSCL</sequence>
<name>A0A811MUP4_9POAL</name>